<evidence type="ECO:0000256" key="1">
    <source>
        <dbReference type="ARBA" id="ARBA00004651"/>
    </source>
</evidence>
<evidence type="ECO:0000256" key="2">
    <source>
        <dbReference type="ARBA" id="ARBA00005327"/>
    </source>
</evidence>
<keyword evidence="4 8" id="KW-0812">Transmembrane</keyword>
<feature type="transmembrane region" description="Helical" evidence="8">
    <location>
        <begin position="50"/>
        <end position="67"/>
    </location>
</feature>
<dbReference type="EMBL" id="GCVX01000102">
    <property type="protein sequence ID" value="JAI18128.1"/>
    <property type="molecule type" value="Transcribed_RNA"/>
</dbReference>
<dbReference type="GO" id="GO:0008527">
    <property type="term" value="F:taste receptor activity"/>
    <property type="evidence" value="ECO:0007669"/>
    <property type="project" value="InterPro"/>
</dbReference>
<dbReference type="PANTHER" id="PTHR21421">
    <property type="entry name" value="GUSTATORY RECEPTOR"/>
    <property type="match status" value="1"/>
</dbReference>
<feature type="transmembrane region" description="Helical" evidence="8">
    <location>
        <begin position="148"/>
        <end position="169"/>
    </location>
</feature>
<dbReference type="AlphaFoldDB" id="A0A0K8TV14"/>
<sequence length="366" mass="41621">MRSGITATCVSVIILVMLLGLELTAIWKLIRAFGGWAVVKGSITARLSGAIFYGNALFSHLLSWKFISSWEDLSLHWTQIERAEVVRLPRDNKIKNRMTIVTSFVAACALVEHVLSMMAATGLNCPPTEYFQQYILRSHGFLVHAWEYSIWIAVPIFCLSKIATILWNFQDLIIILISMGLTSRYQRLNSCVEYILKSEKSKGKLERVGTDKYAEVQTWRRLREAYVRQAALVRRVDGSLGALILLSNFNNLYFICLQLFLGINNEQGPLINKIYYFLSLSWLILRACSVVLAAADIHKHSRSALPFLHACPCRVYNVEISRLKTQLTHDFVAIKGMGLFALDRKLLLEVAAVILKYELVLIQFDK</sequence>
<dbReference type="GO" id="GO:0005886">
    <property type="term" value="C:plasma membrane"/>
    <property type="evidence" value="ECO:0007669"/>
    <property type="project" value="UniProtKB-SubCell"/>
</dbReference>
<evidence type="ECO:0000256" key="7">
    <source>
        <dbReference type="ARBA" id="ARBA00023170"/>
    </source>
</evidence>
<reference evidence="9" key="1">
    <citation type="journal article" date="2015" name="PLoS ONE">
        <title>The Peripheral Olfactory Repertoire of the Lightbrown Apple Moth, Epiphyas postvittana.</title>
        <authorList>
            <person name="Corcoran J.A."/>
            <person name="Jordan M.D."/>
            <person name="Thrimawithana A.H."/>
            <person name="Crowhurst R.N."/>
            <person name="Newcomb R.D."/>
        </authorList>
    </citation>
    <scope>NUCLEOTIDE SEQUENCE</scope>
</reference>
<comment type="similarity">
    <text evidence="2">Belongs to the insect chemoreceptor superfamily. Gustatory receptor (GR) family. Gr5a subfamily.</text>
</comment>
<protein>
    <submittedName>
        <fullName evidence="9">Gustatory Receptor</fullName>
    </submittedName>
</protein>
<evidence type="ECO:0000313" key="9">
    <source>
        <dbReference type="EMBL" id="JAI18128.1"/>
    </source>
</evidence>
<name>A0A0K8TV14_EPIPO</name>
<proteinExistence type="inferred from homology"/>
<evidence type="ECO:0000256" key="8">
    <source>
        <dbReference type="SAM" id="Phobius"/>
    </source>
</evidence>
<evidence type="ECO:0000256" key="5">
    <source>
        <dbReference type="ARBA" id="ARBA00022989"/>
    </source>
</evidence>
<dbReference type="GO" id="GO:0050916">
    <property type="term" value="P:sensory perception of sweet taste"/>
    <property type="evidence" value="ECO:0007669"/>
    <property type="project" value="UniProtKB-ARBA"/>
</dbReference>
<accession>A0A0K8TV14</accession>
<feature type="transmembrane region" description="Helical" evidence="8">
    <location>
        <begin position="100"/>
        <end position="120"/>
    </location>
</feature>
<keyword evidence="7 9" id="KW-0675">Receptor</keyword>
<feature type="transmembrane region" description="Helical" evidence="8">
    <location>
        <begin position="240"/>
        <end position="262"/>
    </location>
</feature>
<feature type="transmembrane region" description="Helical" evidence="8">
    <location>
        <begin position="274"/>
        <end position="295"/>
    </location>
</feature>
<feature type="transmembrane region" description="Helical" evidence="8">
    <location>
        <begin position="7"/>
        <end position="30"/>
    </location>
</feature>
<comment type="subcellular location">
    <subcellularLocation>
        <location evidence="1">Cell membrane</location>
        <topology evidence="1">Multi-pass membrane protein</topology>
    </subcellularLocation>
</comment>
<organism evidence="9">
    <name type="scientific">Epiphyas postvittana</name>
    <name type="common">Light brown apple moth</name>
    <dbReference type="NCBI Taxonomy" id="65032"/>
    <lineage>
        <taxon>Eukaryota</taxon>
        <taxon>Metazoa</taxon>
        <taxon>Ecdysozoa</taxon>
        <taxon>Arthropoda</taxon>
        <taxon>Hexapoda</taxon>
        <taxon>Insecta</taxon>
        <taxon>Pterygota</taxon>
        <taxon>Neoptera</taxon>
        <taxon>Endopterygota</taxon>
        <taxon>Lepidoptera</taxon>
        <taxon>Glossata</taxon>
        <taxon>Ditrysia</taxon>
        <taxon>Tortricoidea</taxon>
        <taxon>Tortricidae</taxon>
        <taxon>Tortricinae</taxon>
        <taxon>Epiphyas</taxon>
    </lineage>
</organism>
<evidence type="ECO:0000256" key="6">
    <source>
        <dbReference type="ARBA" id="ARBA00023136"/>
    </source>
</evidence>
<evidence type="ECO:0000256" key="4">
    <source>
        <dbReference type="ARBA" id="ARBA00022692"/>
    </source>
</evidence>
<dbReference type="InterPro" id="IPR009318">
    <property type="entry name" value="Gustatory_rcpt"/>
</dbReference>
<dbReference type="Pfam" id="PF06151">
    <property type="entry name" value="Trehalose_recp"/>
    <property type="match status" value="1"/>
</dbReference>
<keyword evidence="3" id="KW-1003">Cell membrane</keyword>
<evidence type="ECO:0000256" key="3">
    <source>
        <dbReference type="ARBA" id="ARBA00022475"/>
    </source>
</evidence>
<keyword evidence="6 8" id="KW-0472">Membrane</keyword>
<keyword evidence="5 8" id="KW-1133">Transmembrane helix</keyword>
<dbReference type="PANTHER" id="PTHR21421:SF29">
    <property type="entry name" value="GUSTATORY RECEPTOR 5A FOR TREHALOSE-RELATED"/>
    <property type="match status" value="1"/>
</dbReference>